<protein>
    <submittedName>
        <fullName evidence="2">BZ3500_MvSof-1268-A1-R1_Chr1-3g01831 protein</fullName>
    </submittedName>
</protein>
<gene>
    <name evidence="2" type="ORF">BZ3500_MVSOF-1268-A1-R1_CHR1-3G01831</name>
</gene>
<evidence type="ECO:0000313" key="3">
    <source>
        <dbReference type="Proteomes" id="UP000249723"/>
    </source>
</evidence>
<keyword evidence="1" id="KW-0472">Membrane</keyword>
<dbReference type="Proteomes" id="UP000249723">
    <property type="component" value="Unassembled WGS sequence"/>
</dbReference>
<reference evidence="3" key="1">
    <citation type="submission" date="2016-10" db="EMBL/GenBank/DDBJ databases">
        <authorList>
            <person name="Jeantristanb JTB J.-T."/>
            <person name="Ricardo R."/>
        </authorList>
    </citation>
    <scope>NUCLEOTIDE SEQUENCE [LARGE SCALE GENOMIC DNA]</scope>
</reference>
<name>A0A2X0L3L0_9BASI</name>
<dbReference type="AlphaFoldDB" id="A0A2X0L3L0"/>
<keyword evidence="1" id="KW-0812">Transmembrane</keyword>
<keyword evidence="3" id="KW-1185">Reference proteome</keyword>
<evidence type="ECO:0000313" key="2">
    <source>
        <dbReference type="EMBL" id="SCZ90193.1"/>
    </source>
</evidence>
<dbReference type="EMBL" id="FMWP01000014">
    <property type="protein sequence ID" value="SCZ90193.1"/>
    <property type="molecule type" value="Genomic_DNA"/>
</dbReference>
<sequence>MCTSGIASETLLPLDLGSLVDLWVRNVQLSCFSTVPFPYYGLWAWTVVIFSLSPVVSCSFRSARIEMRKWHHGLKIE</sequence>
<organism evidence="2 3">
    <name type="scientific">Microbotryum saponariae</name>
    <dbReference type="NCBI Taxonomy" id="289078"/>
    <lineage>
        <taxon>Eukaryota</taxon>
        <taxon>Fungi</taxon>
        <taxon>Dikarya</taxon>
        <taxon>Basidiomycota</taxon>
        <taxon>Pucciniomycotina</taxon>
        <taxon>Microbotryomycetes</taxon>
        <taxon>Microbotryales</taxon>
        <taxon>Microbotryaceae</taxon>
        <taxon>Microbotryum</taxon>
    </lineage>
</organism>
<keyword evidence="1" id="KW-1133">Transmembrane helix</keyword>
<proteinExistence type="predicted"/>
<feature type="transmembrane region" description="Helical" evidence="1">
    <location>
        <begin position="42"/>
        <end position="60"/>
    </location>
</feature>
<accession>A0A2X0L3L0</accession>
<evidence type="ECO:0000256" key="1">
    <source>
        <dbReference type="SAM" id="Phobius"/>
    </source>
</evidence>